<keyword evidence="3" id="KW-1185">Reference proteome</keyword>
<sequence length="105" mass="12134">MELRATERYIKENLPANLFRGIEAVGGKIDVTNERVIFKPHGFNVQTKPLELNIQDIVSIEKRNTLLLVPNGMKIRLNDGQEYKFVVWNRAKLIDLIMKLKKSSL</sequence>
<evidence type="ECO:0000313" key="3">
    <source>
        <dbReference type="Proteomes" id="UP000282076"/>
    </source>
</evidence>
<accession>A0A494YDB2</accession>
<comment type="caution">
    <text evidence="2">The sequence shown here is derived from an EMBL/GenBank/DDBJ whole genome shotgun (WGS) entry which is preliminary data.</text>
</comment>
<dbReference type="AlphaFoldDB" id="A0A494YDB2"/>
<dbReference type="InterPro" id="IPR004182">
    <property type="entry name" value="GRAM"/>
</dbReference>
<protein>
    <recommendedName>
        <fullName evidence="1">GRAM domain-containing protein</fullName>
    </recommendedName>
</protein>
<organism evidence="2 3">
    <name type="scientific">Cohnella endophytica</name>
    <dbReference type="NCBI Taxonomy" id="2419778"/>
    <lineage>
        <taxon>Bacteria</taxon>
        <taxon>Bacillati</taxon>
        <taxon>Bacillota</taxon>
        <taxon>Bacilli</taxon>
        <taxon>Bacillales</taxon>
        <taxon>Paenibacillaceae</taxon>
        <taxon>Cohnella</taxon>
    </lineage>
</organism>
<dbReference type="InterPro" id="IPR011993">
    <property type="entry name" value="PH-like_dom_sf"/>
</dbReference>
<evidence type="ECO:0000259" key="1">
    <source>
        <dbReference type="Pfam" id="PF02893"/>
    </source>
</evidence>
<dbReference type="EMBL" id="RBZM01000001">
    <property type="protein sequence ID" value="RKP57995.1"/>
    <property type="molecule type" value="Genomic_DNA"/>
</dbReference>
<gene>
    <name evidence="2" type="ORF">D7Z26_00325</name>
</gene>
<evidence type="ECO:0000313" key="2">
    <source>
        <dbReference type="EMBL" id="RKP57995.1"/>
    </source>
</evidence>
<dbReference type="OrthoDB" id="2085436at2"/>
<reference evidence="2 3" key="1">
    <citation type="submission" date="2018-10" db="EMBL/GenBank/DDBJ databases">
        <title>Cohnella sp. M2MS4P-1, whole genome shotgun sequence.</title>
        <authorList>
            <person name="Tuo L."/>
        </authorList>
    </citation>
    <scope>NUCLEOTIDE SEQUENCE [LARGE SCALE GENOMIC DNA]</scope>
    <source>
        <strain evidence="2 3">M2MS4P-1</strain>
    </source>
</reference>
<name>A0A494YDB2_9BACL</name>
<feature type="domain" description="GRAM" evidence="1">
    <location>
        <begin position="13"/>
        <end position="85"/>
    </location>
</feature>
<dbReference type="RefSeq" id="WP_120973678.1">
    <property type="nucleotide sequence ID" value="NZ_RBZM01000001.1"/>
</dbReference>
<dbReference type="Proteomes" id="UP000282076">
    <property type="component" value="Unassembled WGS sequence"/>
</dbReference>
<proteinExistence type="predicted"/>
<dbReference type="Pfam" id="PF02893">
    <property type="entry name" value="GRAM"/>
    <property type="match status" value="1"/>
</dbReference>
<dbReference type="Gene3D" id="2.30.29.30">
    <property type="entry name" value="Pleckstrin-homology domain (PH domain)/Phosphotyrosine-binding domain (PTB)"/>
    <property type="match status" value="1"/>
</dbReference>